<name>H5TLN2_GORO1</name>
<comment type="caution">
    <text evidence="1">The sequence shown here is derived from an EMBL/GenBank/DDBJ whole genome shotgun (WGS) entry which is preliminary data.</text>
</comment>
<protein>
    <recommendedName>
        <fullName evidence="3">PLD phosphodiesterase domain-containing protein</fullName>
    </recommendedName>
</protein>
<dbReference type="CDD" id="cd09176">
    <property type="entry name" value="PLDc_unchar6"/>
    <property type="match status" value="1"/>
</dbReference>
<proteinExistence type="predicted"/>
<keyword evidence="2" id="KW-1185">Reference proteome</keyword>
<dbReference type="Gene3D" id="3.30.870.10">
    <property type="entry name" value="Endonuclease Chain A"/>
    <property type="match status" value="1"/>
</dbReference>
<dbReference type="OrthoDB" id="369674at2"/>
<evidence type="ECO:0008006" key="3">
    <source>
        <dbReference type="Google" id="ProtNLM"/>
    </source>
</evidence>
<dbReference type="InterPro" id="IPR059166">
    <property type="entry name" value="PLD-like_cat"/>
</dbReference>
<dbReference type="Proteomes" id="UP000005038">
    <property type="component" value="Unassembled WGS sequence"/>
</dbReference>
<gene>
    <name evidence="1" type="ORF">GOOTI_106_00030</name>
</gene>
<evidence type="ECO:0000313" key="2">
    <source>
        <dbReference type="Proteomes" id="UP000005038"/>
    </source>
</evidence>
<dbReference type="EMBL" id="BAFB01000106">
    <property type="protein sequence ID" value="GAB34390.1"/>
    <property type="molecule type" value="Genomic_DNA"/>
</dbReference>
<evidence type="ECO:0000313" key="1">
    <source>
        <dbReference type="EMBL" id="GAB34390.1"/>
    </source>
</evidence>
<organism evidence="1 2">
    <name type="scientific">Gordonia otitidis (strain DSM 44809 / CCUG 52243 / JCM 12355 / NBRC 100426 / IFM 10032)</name>
    <dbReference type="NCBI Taxonomy" id="1108044"/>
    <lineage>
        <taxon>Bacteria</taxon>
        <taxon>Bacillati</taxon>
        <taxon>Actinomycetota</taxon>
        <taxon>Actinomycetes</taxon>
        <taxon>Mycobacteriales</taxon>
        <taxon>Gordoniaceae</taxon>
        <taxon>Gordonia</taxon>
    </lineage>
</organism>
<reference evidence="1" key="1">
    <citation type="submission" date="2012-02" db="EMBL/GenBank/DDBJ databases">
        <title>Whole genome shotgun sequence of Gordonia otitidis NBRC 100426.</title>
        <authorList>
            <person name="Yoshida I."/>
            <person name="Hosoyama A."/>
            <person name="Tsuchikane K."/>
            <person name="Katsumata H."/>
            <person name="Yamazaki S."/>
            <person name="Fujita N."/>
        </authorList>
    </citation>
    <scope>NUCLEOTIDE SEQUENCE [LARGE SCALE GENOMIC DNA]</scope>
    <source>
        <strain evidence="1">NBRC 100426</strain>
    </source>
</reference>
<accession>H5TLN2</accession>
<dbReference type="AlphaFoldDB" id="H5TLN2"/>
<sequence length="591" mass="64477">MLTPDTRTTLLRELTPLPGYEFVQLATTTFTLDLESALLPCLALAGSARAESADPVETIAAVQSTIAAIDIFHQNGQLVVPRHRSRLFSLLEPAIHGITPTRGLFHPKLWLARYSDPEGYTLVKLIVLTRNLTRDRSWDIVVTLDGEITTSPSARNKPVVDLLRHLADAPTTPLSVQRRERLFEFAELLRYAEWTNPIGVQDLIFHVFGVPGRPNARPDFSGYRHLVISPFLQDEGVERFAEYARGPLTVVSRQDALDGLSQEIADWVDDAYVLSPTAGLPADDETGSDAALFNGLHAKLFALERAKLAHLFIGSTNATGPAFDLNVEVLVELVGSSTIFGVEKLLGNDGLGSLLEKTEIQPADVTEDDPQHALDSYVRAVAAVPLTARVTQNGDRIGMQVRSELIVPTYDSAVTMKIELLTDPSTSKTLTPGFPVEVTYEKVPLTDVTAFFVISARDSGDRRSRTVVKAALLNDVEGRLDRIVTHEITSPDAFRKFLALLLAFGEVGEETDDGEAGAGTAGGQWKSLEQGMFEQLMRAAVSKPTVLDQLAGVVTAIIKADDPHRVLPEGFRDLWTAIESATGSERSVTRV</sequence>
<dbReference type="STRING" id="1108044.GOOTI_106_00030"/>